<reference evidence="1 2" key="1">
    <citation type="journal article" date="2016" name="Mol. Biol. Evol.">
        <title>Comparative Genomics of Early-Diverging Mushroom-Forming Fungi Provides Insights into the Origins of Lignocellulose Decay Capabilities.</title>
        <authorList>
            <person name="Nagy L.G."/>
            <person name="Riley R."/>
            <person name="Tritt A."/>
            <person name="Adam C."/>
            <person name="Daum C."/>
            <person name="Floudas D."/>
            <person name="Sun H."/>
            <person name="Yadav J.S."/>
            <person name="Pangilinan J."/>
            <person name="Larsson K.H."/>
            <person name="Matsuura K."/>
            <person name="Barry K."/>
            <person name="Labutti K."/>
            <person name="Kuo R."/>
            <person name="Ohm R.A."/>
            <person name="Bhattacharya S.S."/>
            <person name="Shirouzu T."/>
            <person name="Yoshinaga Y."/>
            <person name="Martin F.M."/>
            <person name="Grigoriev I.V."/>
            <person name="Hibbett D.S."/>
        </authorList>
    </citation>
    <scope>NUCLEOTIDE SEQUENCE [LARGE SCALE GENOMIC DNA]</scope>
    <source>
        <strain evidence="1 2">L-15889</strain>
    </source>
</reference>
<evidence type="ECO:0000313" key="1">
    <source>
        <dbReference type="EMBL" id="KZT65153.1"/>
    </source>
</evidence>
<dbReference type="Proteomes" id="UP000076727">
    <property type="component" value="Unassembled WGS sequence"/>
</dbReference>
<gene>
    <name evidence="1" type="ORF">DAEQUDRAFT_558266</name>
</gene>
<keyword evidence="2" id="KW-1185">Reference proteome</keyword>
<proteinExistence type="predicted"/>
<organism evidence="1 2">
    <name type="scientific">Daedalea quercina L-15889</name>
    <dbReference type="NCBI Taxonomy" id="1314783"/>
    <lineage>
        <taxon>Eukaryota</taxon>
        <taxon>Fungi</taxon>
        <taxon>Dikarya</taxon>
        <taxon>Basidiomycota</taxon>
        <taxon>Agaricomycotina</taxon>
        <taxon>Agaricomycetes</taxon>
        <taxon>Polyporales</taxon>
        <taxon>Fomitopsis</taxon>
    </lineage>
</organism>
<name>A0A165M299_9APHY</name>
<dbReference type="AlphaFoldDB" id="A0A165M299"/>
<dbReference type="EMBL" id="KV429111">
    <property type="protein sequence ID" value="KZT65153.1"/>
    <property type="molecule type" value="Genomic_DNA"/>
</dbReference>
<accession>A0A165M299</accession>
<evidence type="ECO:0000313" key="2">
    <source>
        <dbReference type="Proteomes" id="UP000076727"/>
    </source>
</evidence>
<sequence length="201" mass="22751">MLTDALPMLPAQAALPCLSSLNQRSFPDTRRRLDSLPLPSSHQVPPAFARPRDRSLIALSVDLPDRSDPAMPPVREHQPLLSYLIGFFCIFTVSAPHLRSRVSSFAHELNVMGHGRPESVPTSTSRRRVPACDVFSPTSCTLPLFVFRIRLIYEVLEVYTAVYTRRRHHSDRQPPARSCTCTYIDFARHRQSTCVRQPSLC</sequence>
<protein>
    <submittedName>
        <fullName evidence="1">Uncharacterized protein</fullName>
    </submittedName>
</protein>